<gene>
    <name evidence="1" type="ORF">V1517DRAFT_327674</name>
</gene>
<organism evidence="1 2">
    <name type="scientific">Lipomyces orientalis</name>
    <dbReference type="NCBI Taxonomy" id="1233043"/>
    <lineage>
        <taxon>Eukaryota</taxon>
        <taxon>Fungi</taxon>
        <taxon>Dikarya</taxon>
        <taxon>Ascomycota</taxon>
        <taxon>Saccharomycotina</taxon>
        <taxon>Lipomycetes</taxon>
        <taxon>Lipomycetales</taxon>
        <taxon>Lipomycetaceae</taxon>
        <taxon>Lipomyces</taxon>
    </lineage>
</organism>
<evidence type="ECO:0000313" key="2">
    <source>
        <dbReference type="Proteomes" id="UP001489719"/>
    </source>
</evidence>
<proteinExistence type="predicted"/>
<sequence length="92" mass="10388">MRLTSARSWLPVELKLRLARRCTHKSDPGDQQYSAACLPCIVPYSACYCFLLIAPKMSSIHCAYRLCITSCAHFVAVPIVLGLTYCQKRKSY</sequence>
<accession>A0ACC3TIS7</accession>
<name>A0ACC3TIS7_9ASCO</name>
<dbReference type="Proteomes" id="UP001489719">
    <property type="component" value="Unassembled WGS sequence"/>
</dbReference>
<reference evidence="2" key="1">
    <citation type="journal article" date="2024" name="Front. Bioeng. Biotechnol.">
        <title>Genome-scale model development and genomic sequencing of the oleaginous clade Lipomyces.</title>
        <authorList>
            <person name="Czajka J.J."/>
            <person name="Han Y."/>
            <person name="Kim J."/>
            <person name="Mondo S.J."/>
            <person name="Hofstad B.A."/>
            <person name="Robles A."/>
            <person name="Haridas S."/>
            <person name="Riley R."/>
            <person name="LaButti K."/>
            <person name="Pangilinan J."/>
            <person name="Andreopoulos W."/>
            <person name="Lipzen A."/>
            <person name="Yan J."/>
            <person name="Wang M."/>
            <person name="Ng V."/>
            <person name="Grigoriev I.V."/>
            <person name="Spatafora J.W."/>
            <person name="Magnuson J.K."/>
            <person name="Baker S.E."/>
            <person name="Pomraning K.R."/>
        </authorList>
    </citation>
    <scope>NUCLEOTIDE SEQUENCE [LARGE SCALE GENOMIC DNA]</scope>
    <source>
        <strain evidence="2">CBS 10300</strain>
    </source>
</reference>
<evidence type="ECO:0000313" key="1">
    <source>
        <dbReference type="EMBL" id="KAK9321044.1"/>
    </source>
</evidence>
<protein>
    <submittedName>
        <fullName evidence="1">Uncharacterized protein</fullName>
    </submittedName>
</protein>
<keyword evidence="2" id="KW-1185">Reference proteome</keyword>
<dbReference type="EMBL" id="MU970109">
    <property type="protein sequence ID" value="KAK9321044.1"/>
    <property type="molecule type" value="Genomic_DNA"/>
</dbReference>
<comment type="caution">
    <text evidence="1">The sequence shown here is derived from an EMBL/GenBank/DDBJ whole genome shotgun (WGS) entry which is preliminary data.</text>
</comment>